<name>A0A6J7WFT4_9CAUD</name>
<dbReference type="EMBL" id="LR798235">
    <property type="protein sequence ID" value="CAB5212702.1"/>
    <property type="molecule type" value="Genomic_DNA"/>
</dbReference>
<reference evidence="1" key="1">
    <citation type="submission" date="2020-05" db="EMBL/GenBank/DDBJ databases">
        <authorList>
            <person name="Chiriac C."/>
            <person name="Salcher M."/>
            <person name="Ghai R."/>
            <person name="Kavagutti S V."/>
        </authorList>
    </citation>
    <scope>NUCLEOTIDE SEQUENCE</scope>
</reference>
<evidence type="ECO:0000313" key="1">
    <source>
        <dbReference type="EMBL" id="CAB5212702.1"/>
    </source>
</evidence>
<sequence length="63" mass="6916">MNEQIEIMRTLLLAELLNGDIDRAVVSDAESVLAACGDRIAHLERLVEALGTEIFFQRSCGPT</sequence>
<gene>
    <name evidence="1" type="ORF">UFOVP196_44</name>
</gene>
<proteinExistence type="predicted"/>
<organism evidence="1">
    <name type="scientific">uncultured Caudovirales phage</name>
    <dbReference type="NCBI Taxonomy" id="2100421"/>
    <lineage>
        <taxon>Viruses</taxon>
        <taxon>Duplodnaviria</taxon>
        <taxon>Heunggongvirae</taxon>
        <taxon>Uroviricota</taxon>
        <taxon>Caudoviricetes</taxon>
        <taxon>Peduoviridae</taxon>
        <taxon>Maltschvirus</taxon>
        <taxon>Maltschvirus maltsch</taxon>
    </lineage>
</organism>
<accession>A0A6J7WFT4</accession>
<protein>
    <submittedName>
        <fullName evidence="1">Uncharacterized protein</fullName>
    </submittedName>
</protein>